<feature type="domain" description="Gp5/Type VI secretion system Vgr protein OB-fold" evidence="2">
    <location>
        <begin position="10"/>
        <end position="69"/>
    </location>
</feature>
<sequence length="112" mass="11823">MIVRAVAQGDPDPEGRGRVRVEIPNQGVTMWADRVFPLTPFGDVEVPGGAAVWVGFEGDDGASPVVLGLVDPLPRSAARTLQVERMGDAWDQGHAAGSQDGAQSSDTPNPYR</sequence>
<protein>
    <recommendedName>
        <fullName evidence="2">Gp5/Type VI secretion system Vgr protein OB-fold domain-containing protein</fullName>
    </recommendedName>
</protein>
<dbReference type="AlphaFoldDB" id="A0A3Q9J2K9"/>
<reference evidence="3 4" key="1">
    <citation type="submission" date="2018-08" db="EMBL/GenBank/DDBJ databases">
        <title>Microbacterium lemovicicum sp. nov., a bacterium isolated from a natural uranium-rich soil.</title>
        <authorList>
            <person name="ORTET P."/>
        </authorList>
    </citation>
    <scope>NUCLEOTIDE SEQUENCE [LARGE SCALE GENOMIC DNA]</scope>
    <source>
        <strain evidence="3 4">Viu22</strain>
    </source>
</reference>
<evidence type="ECO:0000259" key="2">
    <source>
        <dbReference type="Pfam" id="PF04717"/>
    </source>
</evidence>
<dbReference type="KEGG" id="mlv:CVS47_01741"/>
<evidence type="ECO:0000313" key="3">
    <source>
        <dbReference type="EMBL" id="AZS37113.1"/>
    </source>
</evidence>
<dbReference type="Pfam" id="PF04717">
    <property type="entry name" value="Phage_base_V"/>
    <property type="match status" value="1"/>
</dbReference>
<dbReference type="EMBL" id="CP031423">
    <property type="protein sequence ID" value="AZS37113.1"/>
    <property type="molecule type" value="Genomic_DNA"/>
</dbReference>
<gene>
    <name evidence="3" type="ORF">CVS47_01741</name>
</gene>
<dbReference type="Proteomes" id="UP000276888">
    <property type="component" value="Chromosome"/>
</dbReference>
<dbReference type="InterPro" id="IPR006531">
    <property type="entry name" value="Gp5/Vgr_OB"/>
</dbReference>
<organism evidence="3 4">
    <name type="scientific">Microbacterium lemovicicum</name>
    <dbReference type="NCBI Taxonomy" id="1072463"/>
    <lineage>
        <taxon>Bacteria</taxon>
        <taxon>Bacillati</taxon>
        <taxon>Actinomycetota</taxon>
        <taxon>Actinomycetes</taxon>
        <taxon>Micrococcales</taxon>
        <taxon>Microbacteriaceae</taxon>
        <taxon>Microbacterium</taxon>
    </lineage>
</organism>
<evidence type="ECO:0000256" key="1">
    <source>
        <dbReference type="SAM" id="MobiDB-lite"/>
    </source>
</evidence>
<keyword evidence="4" id="KW-1185">Reference proteome</keyword>
<name>A0A3Q9J2K9_9MICO</name>
<proteinExistence type="predicted"/>
<accession>A0A3Q9J2K9</accession>
<evidence type="ECO:0000313" key="4">
    <source>
        <dbReference type="Proteomes" id="UP000276888"/>
    </source>
</evidence>
<feature type="region of interest" description="Disordered" evidence="1">
    <location>
        <begin position="84"/>
        <end position="112"/>
    </location>
</feature>
<feature type="compositionally biased region" description="Polar residues" evidence="1">
    <location>
        <begin position="100"/>
        <end position="112"/>
    </location>
</feature>